<dbReference type="GO" id="GO:0045892">
    <property type="term" value="P:negative regulation of DNA-templated transcription"/>
    <property type="evidence" value="ECO:0007669"/>
    <property type="project" value="TreeGrafter"/>
</dbReference>
<dbReference type="InterPro" id="IPR036390">
    <property type="entry name" value="WH_DNA-bd_sf"/>
</dbReference>
<accession>A0A1N6HYK2</accession>
<dbReference type="Gene3D" id="1.10.10.10">
    <property type="entry name" value="Winged helix-like DNA-binding domain superfamily/Winged helix DNA-binding domain"/>
    <property type="match status" value="1"/>
</dbReference>
<dbReference type="PANTHER" id="PTHR30136">
    <property type="entry name" value="HELIX-TURN-HELIX TRANSCRIPTIONAL REGULATOR, ICLR FAMILY"/>
    <property type="match status" value="1"/>
</dbReference>
<keyword evidence="2" id="KW-0238">DNA-binding</keyword>
<keyword evidence="1" id="KW-0805">Transcription regulation</keyword>
<dbReference type="InterPro" id="IPR036388">
    <property type="entry name" value="WH-like_DNA-bd_sf"/>
</dbReference>
<dbReference type="PANTHER" id="PTHR30136:SF23">
    <property type="entry name" value="DNA-BINDING TRANSCRIPTIONAL ACTIVATOR MHPR"/>
    <property type="match status" value="1"/>
</dbReference>
<evidence type="ECO:0000313" key="6">
    <source>
        <dbReference type="EMBL" id="SIO24837.1"/>
    </source>
</evidence>
<evidence type="ECO:0000256" key="3">
    <source>
        <dbReference type="ARBA" id="ARBA00023163"/>
    </source>
</evidence>
<dbReference type="RefSeq" id="WP_074265595.1">
    <property type="nucleotide sequence ID" value="NZ_FSRM01000001.1"/>
</dbReference>
<dbReference type="SMART" id="SM00346">
    <property type="entry name" value="HTH_ICLR"/>
    <property type="match status" value="1"/>
</dbReference>
<dbReference type="Pfam" id="PF09339">
    <property type="entry name" value="HTH_IclR"/>
    <property type="match status" value="1"/>
</dbReference>
<dbReference type="SUPFAM" id="SSF55781">
    <property type="entry name" value="GAF domain-like"/>
    <property type="match status" value="1"/>
</dbReference>
<dbReference type="Pfam" id="PF01614">
    <property type="entry name" value="IclR_C"/>
    <property type="match status" value="1"/>
</dbReference>
<dbReference type="EMBL" id="FSRM01000001">
    <property type="protein sequence ID" value="SIO24837.1"/>
    <property type="molecule type" value="Genomic_DNA"/>
</dbReference>
<organism evidence="6 7">
    <name type="scientific">Paraburkholderia phenazinium</name>
    <dbReference type="NCBI Taxonomy" id="60549"/>
    <lineage>
        <taxon>Bacteria</taxon>
        <taxon>Pseudomonadati</taxon>
        <taxon>Pseudomonadota</taxon>
        <taxon>Betaproteobacteria</taxon>
        <taxon>Burkholderiales</taxon>
        <taxon>Burkholderiaceae</taxon>
        <taxon>Paraburkholderia</taxon>
    </lineage>
</organism>
<dbReference type="AlphaFoldDB" id="A0A1N6HYK2"/>
<evidence type="ECO:0000259" key="4">
    <source>
        <dbReference type="PROSITE" id="PS51077"/>
    </source>
</evidence>
<evidence type="ECO:0000256" key="2">
    <source>
        <dbReference type="ARBA" id="ARBA00023125"/>
    </source>
</evidence>
<evidence type="ECO:0000259" key="5">
    <source>
        <dbReference type="PROSITE" id="PS51078"/>
    </source>
</evidence>
<evidence type="ECO:0000256" key="1">
    <source>
        <dbReference type="ARBA" id="ARBA00023015"/>
    </source>
</evidence>
<reference evidence="6 7" key="1">
    <citation type="submission" date="2016-11" db="EMBL/GenBank/DDBJ databases">
        <authorList>
            <person name="Jaros S."/>
            <person name="Januszkiewicz K."/>
            <person name="Wedrychowicz H."/>
        </authorList>
    </citation>
    <scope>NUCLEOTIDE SEQUENCE [LARGE SCALE GENOMIC DNA]</scope>
    <source>
        <strain evidence="6 7">GAS86</strain>
    </source>
</reference>
<sequence>MSSYEPIAALLRGLEVLKVLNEGGPQAIGDLYRVTGIAKPTLVRIVETLQHAGYVNAGNADRRYAVTPRVLSLANGYEEQRWLLEVTGPLLDELRSLAGWPVELGVFDTDAMVILNTSRQPGYLSVNRKPGSRVPLFKTALGRAYLGALPEQESDALMAKLAVRPEDEFEAARSPRNFRRLLEVIREQGYSTADRETLTNGRAIAVAIVANDRPVASVNLVAHASAMSMDELEDTWGPKIISLGKRIEDALRNS</sequence>
<dbReference type="InterPro" id="IPR029016">
    <property type="entry name" value="GAF-like_dom_sf"/>
</dbReference>
<keyword evidence="3" id="KW-0804">Transcription</keyword>
<gene>
    <name evidence="6" type="ORF">SAMN05444168_3766</name>
</gene>
<dbReference type="SUPFAM" id="SSF46785">
    <property type="entry name" value="Winged helix' DNA-binding domain"/>
    <property type="match status" value="1"/>
</dbReference>
<dbReference type="GO" id="GO:0003700">
    <property type="term" value="F:DNA-binding transcription factor activity"/>
    <property type="evidence" value="ECO:0007669"/>
    <property type="project" value="TreeGrafter"/>
</dbReference>
<evidence type="ECO:0000313" key="7">
    <source>
        <dbReference type="Proteomes" id="UP000184693"/>
    </source>
</evidence>
<name>A0A1N6HYK2_9BURK</name>
<dbReference type="GO" id="GO:0003677">
    <property type="term" value="F:DNA binding"/>
    <property type="evidence" value="ECO:0007669"/>
    <property type="project" value="UniProtKB-KW"/>
</dbReference>
<dbReference type="InterPro" id="IPR014757">
    <property type="entry name" value="Tscrpt_reg_IclR_C"/>
</dbReference>
<dbReference type="InterPro" id="IPR005471">
    <property type="entry name" value="Tscrpt_reg_IclR_N"/>
</dbReference>
<feature type="domain" description="HTH iclR-type" evidence="4">
    <location>
        <begin position="7"/>
        <end position="68"/>
    </location>
</feature>
<protein>
    <submittedName>
        <fullName evidence="6">Transcriptional regulator, IclR family</fullName>
    </submittedName>
</protein>
<dbReference type="Gene3D" id="3.30.450.40">
    <property type="match status" value="1"/>
</dbReference>
<dbReference type="InterPro" id="IPR050707">
    <property type="entry name" value="HTH_MetabolicPath_Reg"/>
</dbReference>
<dbReference type="Proteomes" id="UP000184693">
    <property type="component" value="Unassembled WGS sequence"/>
</dbReference>
<dbReference type="PROSITE" id="PS51078">
    <property type="entry name" value="ICLR_ED"/>
    <property type="match status" value="1"/>
</dbReference>
<feature type="domain" description="IclR-ED" evidence="5">
    <location>
        <begin position="69"/>
        <end position="253"/>
    </location>
</feature>
<dbReference type="PROSITE" id="PS51077">
    <property type="entry name" value="HTH_ICLR"/>
    <property type="match status" value="1"/>
</dbReference>
<dbReference type="OrthoDB" id="9807558at2"/>
<proteinExistence type="predicted"/>